<evidence type="ECO:0000313" key="3">
    <source>
        <dbReference type="Proteomes" id="UP000298493"/>
    </source>
</evidence>
<name>A0A4Z1NUB8_9PEZI</name>
<dbReference type="OrthoDB" id="5418867at2759"/>
<feature type="region of interest" description="Disordered" evidence="1">
    <location>
        <begin position="52"/>
        <end position="141"/>
    </location>
</feature>
<dbReference type="AlphaFoldDB" id="A0A4Z1NUB8"/>
<comment type="caution">
    <text evidence="2">The sequence shown here is derived from an EMBL/GenBank/DDBJ whole genome shotgun (WGS) entry which is preliminary data.</text>
</comment>
<sequence>MPMNWGPEADAKLFAAVLKVHDIKVNYAALATEMGADCTAKAITHRIAKIKSDGKAAGGGGSIPAAGNTPKRVRAPMAPKTPVSASKERTRRASAKPPKYALSDEDHDDDSENEIKEDEEAGGESPSKKVKTEVTEEVEGI</sequence>
<gene>
    <name evidence="2" type="ORF">E6O75_ATG06832</name>
</gene>
<dbReference type="Proteomes" id="UP000298493">
    <property type="component" value="Unassembled WGS sequence"/>
</dbReference>
<accession>A0A4Z1NUB8</accession>
<organism evidence="2 3">
    <name type="scientific">Venturia nashicola</name>
    <dbReference type="NCBI Taxonomy" id="86259"/>
    <lineage>
        <taxon>Eukaryota</taxon>
        <taxon>Fungi</taxon>
        <taxon>Dikarya</taxon>
        <taxon>Ascomycota</taxon>
        <taxon>Pezizomycotina</taxon>
        <taxon>Dothideomycetes</taxon>
        <taxon>Pleosporomycetidae</taxon>
        <taxon>Venturiales</taxon>
        <taxon>Venturiaceae</taxon>
        <taxon>Venturia</taxon>
    </lineage>
</organism>
<protein>
    <submittedName>
        <fullName evidence="2">Uncharacterized protein</fullName>
    </submittedName>
</protein>
<proteinExistence type="predicted"/>
<feature type="compositionally biased region" description="Acidic residues" evidence="1">
    <location>
        <begin position="103"/>
        <end position="122"/>
    </location>
</feature>
<reference evidence="2 3" key="1">
    <citation type="submission" date="2019-04" db="EMBL/GenBank/DDBJ databases">
        <title>High contiguity whole genome sequence and gene annotation resource for two Venturia nashicola isolates.</title>
        <authorList>
            <person name="Prokchorchik M."/>
            <person name="Won K."/>
            <person name="Lee Y."/>
            <person name="Choi E.D."/>
            <person name="Segonzac C."/>
            <person name="Sohn K.H."/>
        </authorList>
    </citation>
    <scope>NUCLEOTIDE SEQUENCE [LARGE SCALE GENOMIC DNA]</scope>
    <source>
        <strain evidence="2 3">PRI2</strain>
    </source>
</reference>
<dbReference type="EMBL" id="SNSC02000012">
    <property type="protein sequence ID" value="TID19494.1"/>
    <property type="molecule type" value="Genomic_DNA"/>
</dbReference>
<dbReference type="STRING" id="86259.A0A4Z1NUB8"/>
<keyword evidence="3" id="KW-1185">Reference proteome</keyword>
<evidence type="ECO:0000256" key="1">
    <source>
        <dbReference type="SAM" id="MobiDB-lite"/>
    </source>
</evidence>
<evidence type="ECO:0000313" key="2">
    <source>
        <dbReference type="EMBL" id="TID19494.1"/>
    </source>
</evidence>